<dbReference type="Gene3D" id="3.30.450.40">
    <property type="match status" value="1"/>
</dbReference>
<dbReference type="PANTHER" id="PTHR43065">
    <property type="entry name" value="SENSOR HISTIDINE KINASE"/>
    <property type="match status" value="1"/>
</dbReference>
<evidence type="ECO:0000256" key="2">
    <source>
        <dbReference type="ARBA" id="ARBA00012438"/>
    </source>
</evidence>
<dbReference type="SUPFAM" id="SSF47384">
    <property type="entry name" value="Homodimeric domain of signal transducing histidine kinase"/>
    <property type="match status" value="1"/>
</dbReference>
<evidence type="ECO:0000259" key="7">
    <source>
        <dbReference type="PROSITE" id="PS50109"/>
    </source>
</evidence>
<keyword evidence="5" id="KW-0418">Kinase</keyword>
<dbReference type="InterPro" id="IPR036097">
    <property type="entry name" value="HisK_dim/P_sf"/>
</dbReference>
<feature type="modified residue" description="4-aspartylphosphate" evidence="6">
    <location>
        <position position="756"/>
    </location>
</feature>
<evidence type="ECO:0000256" key="4">
    <source>
        <dbReference type="ARBA" id="ARBA00022679"/>
    </source>
</evidence>
<dbReference type="SMART" id="SM00448">
    <property type="entry name" value="REC"/>
    <property type="match status" value="1"/>
</dbReference>
<dbReference type="PROSITE" id="PS50109">
    <property type="entry name" value="HIS_KIN"/>
    <property type="match status" value="1"/>
</dbReference>
<keyword evidence="3 6" id="KW-0597">Phosphoprotein</keyword>
<dbReference type="SUPFAM" id="SSF55781">
    <property type="entry name" value="GAF domain-like"/>
    <property type="match status" value="1"/>
</dbReference>
<dbReference type="Gene3D" id="3.40.50.2300">
    <property type="match status" value="1"/>
</dbReference>
<evidence type="ECO:0000256" key="6">
    <source>
        <dbReference type="PROSITE-ProRule" id="PRU00169"/>
    </source>
</evidence>
<dbReference type="NCBIfam" id="TIGR00229">
    <property type="entry name" value="sensory_box"/>
    <property type="match status" value="1"/>
</dbReference>
<dbReference type="Pfam" id="PF01590">
    <property type="entry name" value="GAF"/>
    <property type="match status" value="1"/>
</dbReference>
<dbReference type="EC" id="2.7.13.3" evidence="2"/>
<evidence type="ECO:0000256" key="1">
    <source>
        <dbReference type="ARBA" id="ARBA00000085"/>
    </source>
</evidence>
<keyword evidence="4" id="KW-0808">Transferase</keyword>
<dbReference type="InterPro" id="IPR001789">
    <property type="entry name" value="Sig_transdc_resp-reg_receiver"/>
</dbReference>
<dbReference type="Pfam" id="PF00512">
    <property type="entry name" value="HisKA"/>
    <property type="match status" value="1"/>
</dbReference>
<dbReference type="InterPro" id="IPR029016">
    <property type="entry name" value="GAF-like_dom_sf"/>
</dbReference>
<comment type="catalytic activity">
    <reaction evidence="1">
        <text>ATP + protein L-histidine = ADP + protein N-phospho-L-histidine.</text>
        <dbReference type="EC" id="2.7.13.3"/>
    </reaction>
</comment>
<dbReference type="SMART" id="SM00065">
    <property type="entry name" value="GAF"/>
    <property type="match status" value="1"/>
</dbReference>
<dbReference type="Gene3D" id="3.30.565.10">
    <property type="entry name" value="Histidine kinase-like ATPase, C-terminal domain"/>
    <property type="match status" value="1"/>
</dbReference>
<accession>A0A6G4QTZ9</accession>
<organism evidence="10">
    <name type="scientific">Caulobacter sp. 602-2</name>
    <dbReference type="NCBI Taxonomy" id="2710887"/>
    <lineage>
        <taxon>Bacteria</taxon>
        <taxon>Pseudomonadati</taxon>
        <taxon>Pseudomonadota</taxon>
        <taxon>Alphaproteobacteria</taxon>
        <taxon>Caulobacterales</taxon>
        <taxon>Caulobacteraceae</taxon>
        <taxon>Caulobacter</taxon>
    </lineage>
</organism>
<gene>
    <name evidence="10" type="ORF">G5B46_05025</name>
</gene>
<dbReference type="Pfam" id="PF02518">
    <property type="entry name" value="HATPase_c"/>
    <property type="match status" value="1"/>
</dbReference>
<dbReference type="PROSITE" id="PS50110">
    <property type="entry name" value="RESPONSE_REGULATORY"/>
    <property type="match status" value="1"/>
</dbReference>
<sequence length="826" mass="90971">MNAADPSEREARRLAALRRYDILDTPREAAFDEIVALAAEICGVPIALVSLVDEHRQFFKAEIGLGVDGTPLESSFCVKAILEDDFLLVPDATRDPRFDCNPLVTGDPHVRFYAGALLKTAEGLPIGTLCVLDTAPKDLSPLQQRTLQVLARQVMSQLELRLSLQASADSERKYRTLFDSMDEGFCIIEFFDGPHGPDSDYIHIDANAAYARHAGIPNVVGQKLREMVPGEADAWVARYGHVLRTGEPIRFEQELVATGRYLSLSSFRIEPPERKQVAVLFQDVTERRRAELALRQLNETLEQRVASALAERRVLADIVEGTAALVQVVDNDFRWLAVNGAAVREFEQVFGVTPRVGERMLDLLSDQPENQAQVRSVWSRALAGEEFVEVEAFGDPDGYRRFYEMRFGVLRDDMGLQAGAYQFVYDVTERLEEQDRLREAEEALRQAQKMEAVGQLTGGLAHDFNNLLSGISGSFEMIGTRLSQGRSRDVEKYLAAGQGAARRAAALTHRLLAFSRRQTLSPRPIVINRLMADFVELVRRTVGPSIKVETVAAGGLWATLVDDNQLENALLNLCINARDAMPDGGRITIETGNKWLDRRAADERGMEPGQYVCVCVSDTGVGMDKAIQERVFDPFFTTKPMGEGTGLGLSMVYGFARQSHGHVRIYSEVGQGTMVCIYLPRHFGEEAAPETDVHAVLPAPAAAGETVLVVDDEPTVRMLIVDALQELGYACAEAADGPAGLRLLQSNARFDLLITDVGLPGGLNGRQVADAARALRPELKVMFITGYAENAALNHGHIQPGMEVLTKPFAVSDLAARVDRMIRTPL</sequence>
<dbReference type="InterPro" id="IPR013656">
    <property type="entry name" value="PAS_4"/>
</dbReference>
<dbReference type="SUPFAM" id="SSF55785">
    <property type="entry name" value="PYP-like sensor domain (PAS domain)"/>
    <property type="match status" value="2"/>
</dbReference>
<dbReference type="InterPro" id="IPR035965">
    <property type="entry name" value="PAS-like_dom_sf"/>
</dbReference>
<dbReference type="EMBL" id="JAAKGT010000002">
    <property type="protein sequence ID" value="NGM48963.1"/>
    <property type="molecule type" value="Genomic_DNA"/>
</dbReference>
<dbReference type="InterPro" id="IPR003018">
    <property type="entry name" value="GAF"/>
</dbReference>
<evidence type="ECO:0000313" key="10">
    <source>
        <dbReference type="EMBL" id="NGM48963.1"/>
    </source>
</evidence>
<dbReference type="CDD" id="cd18161">
    <property type="entry name" value="REC_hyHK_blue-like"/>
    <property type="match status" value="1"/>
</dbReference>
<dbReference type="InterPro" id="IPR003661">
    <property type="entry name" value="HisK_dim/P_dom"/>
</dbReference>
<dbReference type="PRINTS" id="PR00344">
    <property type="entry name" value="BCTRLSENSOR"/>
</dbReference>
<dbReference type="Gene3D" id="3.30.450.20">
    <property type="entry name" value="PAS domain"/>
    <property type="match status" value="2"/>
</dbReference>
<dbReference type="Gene3D" id="1.10.287.130">
    <property type="match status" value="1"/>
</dbReference>
<dbReference type="SUPFAM" id="SSF52172">
    <property type="entry name" value="CheY-like"/>
    <property type="match status" value="1"/>
</dbReference>
<dbReference type="InterPro" id="IPR000014">
    <property type="entry name" value="PAS"/>
</dbReference>
<feature type="domain" description="Response regulatory" evidence="8">
    <location>
        <begin position="706"/>
        <end position="822"/>
    </location>
</feature>
<dbReference type="InterPro" id="IPR011006">
    <property type="entry name" value="CheY-like_superfamily"/>
</dbReference>
<dbReference type="InterPro" id="IPR004358">
    <property type="entry name" value="Sig_transdc_His_kin-like_C"/>
</dbReference>
<proteinExistence type="predicted"/>
<feature type="domain" description="PAC" evidence="9">
    <location>
        <begin position="386"/>
        <end position="439"/>
    </location>
</feature>
<dbReference type="InterPro" id="IPR000700">
    <property type="entry name" value="PAS-assoc_C"/>
</dbReference>
<dbReference type="InterPro" id="IPR005467">
    <property type="entry name" value="His_kinase_dom"/>
</dbReference>
<comment type="caution">
    <text evidence="10">The sequence shown here is derived from an EMBL/GenBank/DDBJ whole genome shotgun (WGS) entry which is preliminary data.</text>
</comment>
<dbReference type="AlphaFoldDB" id="A0A6G4QTZ9"/>
<evidence type="ECO:0000256" key="5">
    <source>
        <dbReference type="ARBA" id="ARBA00022777"/>
    </source>
</evidence>
<dbReference type="SMART" id="SM00388">
    <property type="entry name" value="HisKA"/>
    <property type="match status" value="1"/>
</dbReference>
<dbReference type="GO" id="GO:0000155">
    <property type="term" value="F:phosphorelay sensor kinase activity"/>
    <property type="evidence" value="ECO:0007669"/>
    <property type="project" value="InterPro"/>
</dbReference>
<dbReference type="CDD" id="cd16919">
    <property type="entry name" value="HATPase_CckA-like"/>
    <property type="match status" value="1"/>
</dbReference>
<dbReference type="Pfam" id="PF08448">
    <property type="entry name" value="PAS_4"/>
    <property type="match status" value="2"/>
</dbReference>
<dbReference type="InterPro" id="IPR003594">
    <property type="entry name" value="HATPase_dom"/>
</dbReference>
<dbReference type="Pfam" id="PF00072">
    <property type="entry name" value="Response_reg"/>
    <property type="match status" value="1"/>
</dbReference>
<dbReference type="PANTHER" id="PTHR43065:SF42">
    <property type="entry name" value="TWO-COMPONENT SENSOR PPRA"/>
    <property type="match status" value="1"/>
</dbReference>
<dbReference type="InterPro" id="IPR036890">
    <property type="entry name" value="HATPase_C_sf"/>
</dbReference>
<evidence type="ECO:0000259" key="8">
    <source>
        <dbReference type="PROSITE" id="PS50110"/>
    </source>
</evidence>
<protein>
    <recommendedName>
        <fullName evidence="2">histidine kinase</fullName>
        <ecNumber evidence="2">2.7.13.3</ecNumber>
    </recommendedName>
</protein>
<evidence type="ECO:0000259" key="9">
    <source>
        <dbReference type="PROSITE" id="PS50113"/>
    </source>
</evidence>
<feature type="domain" description="Histidine kinase" evidence="7">
    <location>
        <begin position="459"/>
        <end position="683"/>
    </location>
</feature>
<reference evidence="10" key="1">
    <citation type="submission" date="2020-02" db="EMBL/GenBank/DDBJ databases">
        <authorList>
            <person name="Gao J."/>
            <person name="Sun J."/>
        </authorList>
    </citation>
    <scope>NUCLEOTIDE SEQUENCE</scope>
    <source>
        <strain evidence="10">602-2</strain>
    </source>
</reference>
<dbReference type="SMART" id="SM00387">
    <property type="entry name" value="HATPase_c"/>
    <property type="match status" value="1"/>
</dbReference>
<dbReference type="PROSITE" id="PS50113">
    <property type="entry name" value="PAC"/>
    <property type="match status" value="1"/>
</dbReference>
<name>A0A6G4QTZ9_9CAUL</name>
<evidence type="ECO:0000256" key="3">
    <source>
        <dbReference type="ARBA" id="ARBA00022553"/>
    </source>
</evidence>
<dbReference type="SUPFAM" id="SSF55874">
    <property type="entry name" value="ATPase domain of HSP90 chaperone/DNA topoisomerase II/histidine kinase"/>
    <property type="match status" value="1"/>
</dbReference>